<dbReference type="CDD" id="cd07560">
    <property type="entry name" value="Peptidase_S41_CPP"/>
    <property type="match status" value="1"/>
</dbReference>
<evidence type="ECO:0000256" key="7">
    <source>
        <dbReference type="SAM" id="SignalP"/>
    </source>
</evidence>
<reference evidence="9 10" key="1">
    <citation type="submission" date="2020-08" db="EMBL/GenBank/DDBJ databases">
        <title>Genomic Encyclopedia of Type Strains, Phase IV (KMG-IV): sequencing the most valuable type-strain genomes for metagenomic binning, comparative biology and taxonomic classification.</title>
        <authorList>
            <person name="Goeker M."/>
        </authorList>
    </citation>
    <scope>NUCLEOTIDE SEQUENCE [LARGE SCALE GENOMIC DNA]</scope>
    <source>
        <strain evidence="9 10">DSM 25897</strain>
    </source>
</reference>
<dbReference type="SUPFAM" id="SSF52096">
    <property type="entry name" value="ClpP/crotonase"/>
    <property type="match status" value="1"/>
</dbReference>
<evidence type="ECO:0000256" key="6">
    <source>
        <dbReference type="SAM" id="MobiDB-lite"/>
    </source>
</evidence>
<name>A0A7W8DCX2_9GAMM</name>
<dbReference type="GO" id="GO:0030288">
    <property type="term" value="C:outer membrane-bounded periplasmic space"/>
    <property type="evidence" value="ECO:0007669"/>
    <property type="project" value="TreeGrafter"/>
</dbReference>
<evidence type="ECO:0000313" key="10">
    <source>
        <dbReference type="Proteomes" id="UP000519004"/>
    </source>
</evidence>
<feature type="compositionally biased region" description="Basic and acidic residues" evidence="6">
    <location>
        <begin position="365"/>
        <end position="386"/>
    </location>
</feature>
<dbReference type="InterPro" id="IPR036034">
    <property type="entry name" value="PDZ_sf"/>
</dbReference>
<dbReference type="Pfam" id="PF22694">
    <property type="entry name" value="CtpB_N-like"/>
    <property type="match status" value="1"/>
</dbReference>
<dbReference type="GO" id="GO:0007165">
    <property type="term" value="P:signal transduction"/>
    <property type="evidence" value="ECO:0007669"/>
    <property type="project" value="TreeGrafter"/>
</dbReference>
<dbReference type="Pfam" id="PF03572">
    <property type="entry name" value="Peptidase_S41"/>
    <property type="match status" value="1"/>
</dbReference>
<dbReference type="PANTHER" id="PTHR32060:SF30">
    <property type="entry name" value="CARBOXY-TERMINAL PROCESSING PROTEASE CTPA"/>
    <property type="match status" value="1"/>
</dbReference>
<dbReference type="GO" id="GO:0006508">
    <property type="term" value="P:proteolysis"/>
    <property type="evidence" value="ECO:0007669"/>
    <property type="project" value="UniProtKB-KW"/>
</dbReference>
<protein>
    <submittedName>
        <fullName evidence="9">Carboxyl-terminal processing protease</fullName>
        <ecNumber evidence="9">3.4.21.102</ecNumber>
    </submittedName>
</protein>
<feature type="signal peptide" evidence="7">
    <location>
        <begin position="1"/>
        <end position="20"/>
    </location>
</feature>
<keyword evidence="2 5" id="KW-0645">Protease</keyword>
<dbReference type="PANTHER" id="PTHR32060">
    <property type="entry name" value="TAIL-SPECIFIC PROTEASE"/>
    <property type="match status" value="1"/>
</dbReference>
<dbReference type="GO" id="GO:0004252">
    <property type="term" value="F:serine-type endopeptidase activity"/>
    <property type="evidence" value="ECO:0007669"/>
    <property type="project" value="UniProtKB-EC"/>
</dbReference>
<comment type="similarity">
    <text evidence="1 5">Belongs to the peptidase S41A family.</text>
</comment>
<dbReference type="SUPFAM" id="SSF50156">
    <property type="entry name" value="PDZ domain-like"/>
    <property type="match status" value="1"/>
</dbReference>
<feature type="region of interest" description="Disordered" evidence="6">
    <location>
        <begin position="365"/>
        <end position="400"/>
    </location>
</feature>
<organism evidence="9 10">
    <name type="scientific">Rehaibacterium terrae</name>
    <dbReference type="NCBI Taxonomy" id="1341696"/>
    <lineage>
        <taxon>Bacteria</taxon>
        <taxon>Pseudomonadati</taxon>
        <taxon>Pseudomonadota</taxon>
        <taxon>Gammaproteobacteria</taxon>
        <taxon>Lysobacterales</taxon>
        <taxon>Lysobacteraceae</taxon>
        <taxon>Rehaibacterium</taxon>
    </lineage>
</organism>
<evidence type="ECO:0000256" key="3">
    <source>
        <dbReference type="ARBA" id="ARBA00022801"/>
    </source>
</evidence>
<dbReference type="Gene3D" id="3.30.750.44">
    <property type="match status" value="1"/>
</dbReference>
<accession>A0A7W8DCX2</accession>
<dbReference type="Gene3D" id="3.90.226.10">
    <property type="entry name" value="2-enoyl-CoA Hydratase, Chain A, domain 1"/>
    <property type="match status" value="1"/>
</dbReference>
<keyword evidence="4 5" id="KW-0720">Serine protease</keyword>
<evidence type="ECO:0000256" key="1">
    <source>
        <dbReference type="ARBA" id="ARBA00009179"/>
    </source>
</evidence>
<dbReference type="InterPro" id="IPR004447">
    <property type="entry name" value="Peptidase_S41A"/>
</dbReference>
<dbReference type="InterPro" id="IPR005151">
    <property type="entry name" value="Tail-specific_protease"/>
</dbReference>
<comment type="caution">
    <text evidence="9">The sequence shown here is derived from an EMBL/GenBank/DDBJ whole genome shotgun (WGS) entry which is preliminary data.</text>
</comment>
<dbReference type="CDD" id="cd06782">
    <property type="entry name" value="cpPDZ_CPP-like"/>
    <property type="match status" value="1"/>
</dbReference>
<feature type="compositionally biased region" description="Acidic residues" evidence="6">
    <location>
        <begin position="387"/>
        <end position="400"/>
    </location>
</feature>
<dbReference type="Pfam" id="PF17820">
    <property type="entry name" value="PDZ_6"/>
    <property type="match status" value="1"/>
</dbReference>
<dbReference type="PROSITE" id="PS50106">
    <property type="entry name" value="PDZ"/>
    <property type="match status" value="1"/>
</dbReference>
<dbReference type="AlphaFoldDB" id="A0A7W8DCX2"/>
<dbReference type="Proteomes" id="UP000519004">
    <property type="component" value="Unassembled WGS sequence"/>
</dbReference>
<dbReference type="FunFam" id="2.30.42.10:FF:000063">
    <property type="entry name" value="Peptidase, S41 family"/>
    <property type="match status" value="1"/>
</dbReference>
<dbReference type="Gene3D" id="2.30.42.10">
    <property type="match status" value="1"/>
</dbReference>
<dbReference type="InterPro" id="IPR055210">
    <property type="entry name" value="CtpA/B_N"/>
</dbReference>
<proteinExistence type="inferred from homology"/>
<dbReference type="RefSeq" id="WP_183947374.1">
    <property type="nucleotide sequence ID" value="NZ_JACHHX010000003.1"/>
</dbReference>
<dbReference type="EC" id="3.4.21.102" evidence="9"/>
<evidence type="ECO:0000313" key="9">
    <source>
        <dbReference type="EMBL" id="MBB5014805.1"/>
    </source>
</evidence>
<sequence>MNKRALCLLLPLSFPAPALAQEPPEMAPPAEAVPLEEIKRYVSVFRTVKQAYVDEVSDERLMQAAIRGLLTDLDPHSAYLDAEQTQSLNEAATGAYDGIGLELVQQPDRSLLVIAPIDDTPAARAGMRPGDIITAIDGRPIEADSVEAAVAILRGEPGTTVTLTVLREGQPAPLDVAVTRETIRITSVRARLLEPGYGYLRISTFQSDTGPDLRKRLRELAKNAPLHGLVLDLRSNPGGLLNAAIEAADAFLDTGVIVSTKGRLPFSASEFRATPGDLLAGAPIVALIDSGTASAAEVLAGALRDHRRALVMGSRSFGKGSVQTVLPLDNGDSIKLTTARYYTPSGRSIQAAGIKPDIVLADDYERRADTRPPSLRERDLPGHLRGDEEDSVPADDAGGEEVDFAVREALNVLKGLNVFGARDPARTGAQ</sequence>
<evidence type="ECO:0000256" key="4">
    <source>
        <dbReference type="ARBA" id="ARBA00022825"/>
    </source>
</evidence>
<evidence type="ECO:0000256" key="2">
    <source>
        <dbReference type="ARBA" id="ARBA00022670"/>
    </source>
</evidence>
<gene>
    <name evidence="9" type="ORF">HNQ58_000681</name>
</gene>
<dbReference type="NCBIfam" id="TIGR00225">
    <property type="entry name" value="prc"/>
    <property type="match status" value="1"/>
</dbReference>
<dbReference type="SMART" id="SM00245">
    <property type="entry name" value="TSPc"/>
    <property type="match status" value="1"/>
</dbReference>
<keyword evidence="3 5" id="KW-0378">Hydrolase</keyword>
<evidence type="ECO:0000259" key="8">
    <source>
        <dbReference type="PROSITE" id="PS50106"/>
    </source>
</evidence>
<feature type="chain" id="PRO_5030551921" evidence="7">
    <location>
        <begin position="21"/>
        <end position="430"/>
    </location>
</feature>
<dbReference type="SMART" id="SM00228">
    <property type="entry name" value="PDZ"/>
    <property type="match status" value="1"/>
</dbReference>
<feature type="domain" description="PDZ" evidence="8">
    <location>
        <begin position="85"/>
        <end position="168"/>
    </location>
</feature>
<dbReference type="InterPro" id="IPR041489">
    <property type="entry name" value="PDZ_6"/>
</dbReference>
<dbReference type="FunFam" id="3.90.226.10:FF:000029">
    <property type="entry name" value="Peptidase, S41 family"/>
    <property type="match status" value="1"/>
</dbReference>
<dbReference type="InterPro" id="IPR001478">
    <property type="entry name" value="PDZ"/>
</dbReference>
<keyword evidence="7" id="KW-0732">Signal</keyword>
<dbReference type="InterPro" id="IPR029045">
    <property type="entry name" value="ClpP/crotonase-like_dom_sf"/>
</dbReference>
<dbReference type="EMBL" id="JACHHX010000003">
    <property type="protein sequence ID" value="MBB5014805.1"/>
    <property type="molecule type" value="Genomic_DNA"/>
</dbReference>
<evidence type="ECO:0000256" key="5">
    <source>
        <dbReference type="RuleBase" id="RU004404"/>
    </source>
</evidence>
<keyword evidence="10" id="KW-1185">Reference proteome</keyword>